<dbReference type="Proteomes" id="UP001590951">
    <property type="component" value="Unassembled WGS sequence"/>
</dbReference>
<dbReference type="EMBL" id="JBHFEH010000025">
    <property type="protein sequence ID" value="KAL2052669.1"/>
    <property type="molecule type" value="Genomic_DNA"/>
</dbReference>
<organism evidence="1 2">
    <name type="scientific">Lepraria finkii</name>
    <dbReference type="NCBI Taxonomy" id="1340010"/>
    <lineage>
        <taxon>Eukaryota</taxon>
        <taxon>Fungi</taxon>
        <taxon>Dikarya</taxon>
        <taxon>Ascomycota</taxon>
        <taxon>Pezizomycotina</taxon>
        <taxon>Lecanoromycetes</taxon>
        <taxon>OSLEUM clade</taxon>
        <taxon>Lecanoromycetidae</taxon>
        <taxon>Lecanorales</taxon>
        <taxon>Lecanorineae</taxon>
        <taxon>Stereocaulaceae</taxon>
        <taxon>Lepraria</taxon>
    </lineage>
</organism>
<keyword evidence="2" id="KW-1185">Reference proteome</keyword>
<comment type="caution">
    <text evidence="1">The sequence shown here is derived from an EMBL/GenBank/DDBJ whole genome shotgun (WGS) entry which is preliminary data.</text>
</comment>
<evidence type="ECO:0000313" key="1">
    <source>
        <dbReference type="EMBL" id="KAL2052669.1"/>
    </source>
</evidence>
<protein>
    <submittedName>
        <fullName evidence="1">Uncharacterized protein</fullName>
    </submittedName>
</protein>
<gene>
    <name evidence="1" type="ORF">ABVK25_006909</name>
</gene>
<proteinExistence type="predicted"/>
<sequence length="121" mass="13591">MPLLREVEKIVRPGNELTRFPLLEAWLVPGKLAQTLRYGGFKDVTKSDVLGHAWWPSIEEAANKICETLRLMVGSDWTTGEKEKMEEGLWEVMKGGSEHMRGGECGKVGFEMVAWTGLAKK</sequence>
<accession>A0ABR4B733</accession>
<reference evidence="1 2" key="1">
    <citation type="submission" date="2024-09" db="EMBL/GenBank/DDBJ databases">
        <title>Rethinking Asexuality: The Enigmatic Case of Functional Sexual Genes in Lepraria (Stereocaulaceae).</title>
        <authorList>
            <person name="Doellman M."/>
            <person name="Sun Y."/>
            <person name="Barcenas-Pena A."/>
            <person name="Lumbsch H.T."/>
            <person name="Grewe F."/>
        </authorList>
    </citation>
    <scope>NUCLEOTIDE SEQUENCE [LARGE SCALE GENOMIC DNA]</scope>
    <source>
        <strain evidence="1 2">Grewe 0041</strain>
    </source>
</reference>
<name>A0ABR4B733_9LECA</name>
<evidence type="ECO:0000313" key="2">
    <source>
        <dbReference type="Proteomes" id="UP001590951"/>
    </source>
</evidence>